<evidence type="ECO:0000313" key="3">
    <source>
        <dbReference type="Proteomes" id="UP001595848"/>
    </source>
</evidence>
<dbReference type="PANTHER" id="PTHR43664">
    <property type="entry name" value="MONOAMINE OXIDASE-RELATED"/>
    <property type="match status" value="1"/>
</dbReference>
<dbReference type="InterPro" id="IPR002539">
    <property type="entry name" value="MaoC-like_dom"/>
</dbReference>
<feature type="domain" description="MaoC-like" evidence="1">
    <location>
        <begin position="25"/>
        <end position="126"/>
    </location>
</feature>
<keyword evidence="3" id="KW-1185">Reference proteome</keyword>
<accession>A0ABV8P467</accession>
<dbReference type="PANTHER" id="PTHR43664:SF1">
    <property type="entry name" value="BETA-METHYLMALYL-COA DEHYDRATASE"/>
    <property type="match status" value="1"/>
</dbReference>
<evidence type="ECO:0000313" key="2">
    <source>
        <dbReference type="EMBL" id="MFC4202921.1"/>
    </source>
</evidence>
<proteinExistence type="predicted"/>
<protein>
    <submittedName>
        <fullName evidence="2">MaoC family dehydratase</fullName>
    </submittedName>
</protein>
<evidence type="ECO:0000259" key="1">
    <source>
        <dbReference type="Pfam" id="PF01575"/>
    </source>
</evidence>
<dbReference type="Proteomes" id="UP001595848">
    <property type="component" value="Unassembled WGS sequence"/>
</dbReference>
<dbReference type="InterPro" id="IPR052342">
    <property type="entry name" value="MCH/BMMD"/>
</dbReference>
<comment type="caution">
    <text evidence="2">The sequence shown here is derived from an EMBL/GenBank/DDBJ whole genome shotgun (WGS) entry which is preliminary data.</text>
</comment>
<sequence>MEELEYFKSEAGKIEEVPIGASIVFTKTVSESDVYLYAGITGDFSPNHIDHEYMKTGKYGERIAHGTLLLGFMSAASARMRVGRTVSLGYDRVRFTGPVRFGDTIKTTYTLSSVDLAKRRIHAEVKCVNQHGELVATALNIRAYVG</sequence>
<gene>
    <name evidence="2" type="ORF">ACFOY1_18375</name>
</gene>
<dbReference type="RefSeq" id="WP_217965345.1">
    <property type="nucleotide sequence ID" value="NZ_JAHTBN010000006.1"/>
</dbReference>
<dbReference type="EMBL" id="JBHSBV010000007">
    <property type="protein sequence ID" value="MFC4202921.1"/>
    <property type="molecule type" value="Genomic_DNA"/>
</dbReference>
<name>A0ABV8P467_9BURK</name>
<reference evidence="3" key="1">
    <citation type="journal article" date="2019" name="Int. J. Syst. Evol. Microbiol.">
        <title>The Global Catalogue of Microorganisms (GCM) 10K type strain sequencing project: providing services to taxonomists for standard genome sequencing and annotation.</title>
        <authorList>
            <consortium name="The Broad Institute Genomics Platform"/>
            <consortium name="The Broad Institute Genome Sequencing Center for Infectious Disease"/>
            <person name="Wu L."/>
            <person name="Ma J."/>
        </authorList>
    </citation>
    <scope>NUCLEOTIDE SEQUENCE [LARGE SCALE GENOMIC DNA]</scope>
    <source>
        <strain evidence="3">LMG 24813</strain>
    </source>
</reference>
<organism evidence="2 3">
    <name type="scientific">Candidimonas humi</name>
    <dbReference type="NCBI Taxonomy" id="683355"/>
    <lineage>
        <taxon>Bacteria</taxon>
        <taxon>Pseudomonadati</taxon>
        <taxon>Pseudomonadota</taxon>
        <taxon>Betaproteobacteria</taxon>
        <taxon>Burkholderiales</taxon>
        <taxon>Alcaligenaceae</taxon>
        <taxon>Candidimonas</taxon>
    </lineage>
</organism>
<dbReference type="Pfam" id="PF01575">
    <property type="entry name" value="MaoC_dehydratas"/>
    <property type="match status" value="1"/>
</dbReference>